<evidence type="ECO:0000256" key="1">
    <source>
        <dbReference type="ARBA" id="ARBA00003502"/>
    </source>
</evidence>
<dbReference type="InterPro" id="IPR005119">
    <property type="entry name" value="LysR_subst-bd"/>
</dbReference>
<dbReference type="Proteomes" id="UP001194539">
    <property type="component" value="Unassembled WGS sequence"/>
</dbReference>
<evidence type="ECO:0000256" key="5">
    <source>
        <dbReference type="ARBA" id="ARBA00023163"/>
    </source>
</evidence>
<keyword evidence="8" id="KW-1185">Reference proteome</keyword>
<feature type="domain" description="HTH lysR-type" evidence="6">
    <location>
        <begin position="4"/>
        <end position="61"/>
    </location>
</feature>
<protein>
    <submittedName>
        <fullName evidence="7">LysR family transcriptional regulator</fullName>
    </submittedName>
</protein>
<dbReference type="InterPro" id="IPR036388">
    <property type="entry name" value="WH-like_DNA-bd_sf"/>
</dbReference>
<evidence type="ECO:0000256" key="4">
    <source>
        <dbReference type="ARBA" id="ARBA00023125"/>
    </source>
</evidence>
<dbReference type="Gene3D" id="3.40.190.10">
    <property type="entry name" value="Periplasmic binding protein-like II"/>
    <property type="match status" value="2"/>
</dbReference>
<comment type="function">
    <text evidence="1">NodD regulates the expression of the nodABCFE genes which encode other nodulation proteins. NodD is also a negative regulator of its own expression. Binds flavonoids as inducers.</text>
</comment>
<dbReference type="InterPro" id="IPR036390">
    <property type="entry name" value="WH_DNA-bd_sf"/>
</dbReference>
<evidence type="ECO:0000313" key="8">
    <source>
        <dbReference type="Proteomes" id="UP001194539"/>
    </source>
</evidence>
<evidence type="ECO:0000256" key="3">
    <source>
        <dbReference type="ARBA" id="ARBA00023015"/>
    </source>
</evidence>
<gene>
    <name evidence="7" type="ORF">H1B27_04305</name>
</gene>
<dbReference type="PROSITE" id="PS50931">
    <property type="entry name" value="HTH_LYSR"/>
    <property type="match status" value="1"/>
</dbReference>
<dbReference type="Pfam" id="PF03466">
    <property type="entry name" value="LysR_substrate"/>
    <property type="match status" value="1"/>
</dbReference>
<accession>A0ABS0NXD2</accession>
<dbReference type="PRINTS" id="PR00039">
    <property type="entry name" value="HTHLYSR"/>
</dbReference>
<dbReference type="SUPFAM" id="SSF53850">
    <property type="entry name" value="Periplasmic binding protein-like II"/>
    <property type="match status" value="1"/>
</dbReference>
<dbReference type="Gene3D" id="1.10.10.10">
    <property type="entry name" value="Winged helix-like DNA-binding domain superfamily/Winged helix DNA-binding domain"/>
    <property type="match status" value="1"/>
</dbReference>
<dbReference type="EMBL" id="JACEGD010000004">
    <property type="protein sequence ID" value="MBH5385502.1"/>
    <property type="molecule type" value="Genomic_DNA"/>
</dbReference>
<keyword evidence="5" id="KW-0804">Transcription</keyword>
<dbReference type="PANTHER" id="PTHR30579">
    <property type="entry name" value="TRANSCRIPTIONAL REGULATOR"/>
    <property type="match status" value="1"/>
</dbReference>
<sequence>MRDLDLDLLRAFVAVADAGSFTAAADMVSRSQSAVSQKIRRLEDLIGYPVFDRNSRSLALTGAGGQLLIGARRLLDLNDDVLRSIQAPQTTGRLRVGICEDFVPLQLSRLLARFLRLHPGIQLDVNTSLTHGLFQEFEAGNLDLVIATREFKERGRVIWREPMVWFAASDFRLDPERPVPLVLLQPPCTYRELMFTTLDAARQAWVTACTVSSLMGVQAAVAGGLGITLLGRSFIQQGMQIIDVPKHWPPPPMTEIIVLGDDTAEKSLAQPLLEFLIEGMQMPPLARID</sequence>
<dbReference type="RefSeq" id="WP_197965122.1">
    <property type="nucleotide sequence ID" value="NZ_JACEGD010000004.1"/>
</dbReference>
<dbReference type="Pfam" id="PF00126">
    <property type="entry name" value="HTH_1"/>
    <property type="match status" value="1"/>
</dbReference>
<name>A0ABS0NXD2_9BRAD</name>
<dbReference type="InterPro" id="IPR000847">
    <property type="entry name" value="LysR_HTH_N"/>
</dbReference>
<evidence type="ECO:0000259" key="6">
    <source>
        <dbReference type="PROSITE" id="PS50931"/>
    </source>
</evidence>
<comment type="caution">
    <text evidence="7">The sequence shown here is derived from an EMBL/GenBank/DDBJ whole genome shotgun (WGS) entry which is preliminary data.</text>
</comment>
<proteinExistence type="inferred from homology"/>
<comment type="similarity">
    <text evidence="2">Belongs to the LysR transcriptional regulatory family.</text>
</comment>
<dbReference type="PANTHER" id="PTHR30579:SF7">
    <property type="entry name" value="HTH-TYPE TRANSCRIPTIONAL REGULATOR LRHA-RELATED"/>
    <property type="match status" value="1"/>
</dbReference>
<keyword evidence="3" id="KW-0805">Transcription regulation</keyword>
<dbReference type="SUPFAM" id="SSF46785">
    <property type="entry name" value="Winged helix' DNA-binding domain"/>
    <property type="match status" value="1"/>
</dbReference>
<evidence type="ECO:0000313" key="7">
    <source>
        <dbReference type="EMBL" id="MBH5385502.1"/>
    </source>
</evidence>
<evidence type="ECO:0000256" key="2">
    <source>
        <dbReference type="ARBA" id="ARBA00009437"/>
    </source>
</evidence>
<organism evidence="7 8">
    <name type="scientific">Bradyrhizobium diversitatis</name>
    <dbReference type="NCBI Taxonomy" id="2755406"/>
    <lineage>
        <taxon>Bacteria</taxon>
        <taxon>Pseudomonadati</taxon>
        <taxon>Pseudomonadota</taxon>
        <taxon>Alphaproteobacteria</taxon>
        <taxon>Hyphomicrobiales</taxon>
        <taxon>Nitrobacteraceae</taxon>
        <taxon>Bradyrhizobium</taxon>
    </lineage>
</organism>
<dbReference type="InterPro" id="IPR050176">
    <property type="entry name" value="LTTR"/>
</dbReference>
<reference evidence="7 8" key="1">
    <citation type="submission" date="2020-07" db="EMBL/GenBank/DDBJ databases">
        <title>Bradyrhizobium diversity isolated from nodules of indigenous legumes of Western Australia.</title>
        <authorList>
            <person name="Klepa M.S."/>
        </authorList>
    </citation>
    <scope>NUCLEOTIDE SEQUENCE [LARGE SCALE GENOMIC DNA]</scope>
    <source>
        <strain evidence="7 8">CNPSo 4019</strain>
    </source>
</reference>
<keyword evidence="4" id="KW-0238">DNA-binding</keyword>